<protein>
    <submittedName>
        <fullName evidence="2">Uncharacterized protein</fullName>
    </submittedName>
</protein>
<feature type="region of interest" description="Disordered" evidence="1">
    <location>
        <begin position="95"/>
        <end position="121"/>
    </location>
</feature>
<feature type="region of interest" description="Disordered" evidence="1">
    <location>
        <begin position="56"/>
        <end position="83"/>
    </location>
</feature>
<proteinExistence type="predicted"/>
<evidence type="ECO:0000313" key="2">
    <source>
        <dbReference type="EMBL" id="CAE2271361.1"/>
    </source>
</evidence>
<evidence type="ECO:0000256" key="1">
    <source>
        <dbReference type="SAM" id="MobiDB-lite"/>
    </source>
</evidence>
<sequence length="162" mass="18075">MTSRLVSLALRMWPRTGQVATPQQSWATADLWRRVISASNSDDEDDIESVAEALDRLAAETEEDPEATARRSPPSASEEAVWARRDSVRDHYRSLVASGPAARTSPFDNGVANSLSRDADPIARRDALHRERSMREREAQQLHRPNLNIPINGGEEYVTLAQ</sequence>
<dbReference type="AlphaFoldDB" id="A0A7S4JQQ6"/>
<name>A0A7S4JQQ6_9STRA</name>
<dbReference type="EMBL" id="HBKQ01046662">
    <property type="protein sequence ID" value="CAE2271361.1"/>
    <property type="molecule type" value="Transcribed_RNA"/>
</dbReference>
<organism evidence="2">
    <name type="scientific">Odontella aurita</name>
    <dbReference type="NCBI Taxonomy" id="265563"/>
    <lineage>
        <taxon>Eukaryota</taxon>
        <taxon>Sar</taxon>
        <taxon>Stramenopiles</taxon>
        <taxon>Ochrophyta</taxon>
        <taxon>Bacillariophyta</taxon>
        <taxon>Mediophyceae</taxon>
        <taxon>Biddulphiophycidae</taxon>
        <taxon>Eupodiscales</taxon>
        <taxon>Odontellaceae</taxon>
        <taxon>Odontella</taxon>
    </lineage>
</organism>
<reference evidence="2" key="1">
    <citation type="submission" date="2021-01" db="EMBL/GenBank/DDBJ databases">
        <authorList>
            <person name="Corre E."/>
            <person name="Pelletier E."/>
            <person name="Niang G."/>
            <person name="Scheremetjew M."/>
            <person name="Finn R."/>
            <person name="Kale V."/>
            <person name="Holt S."/>
            <person name="Cochrane G."/>
            <person name="Meng A."/>
            <person name="Brown T."/>
            <person name="Cohen L."/>
        </authorList>
    </citation>
    <scope>NUCLEOTIDE SEQUENCE</scope>
    <source>
        <strain evidence="2">Isolate 1302-5</strain>
    </source>
</reference>
<accession>A0A7S4JQQ6</accession>
<gene>
    <name evidence="2" type="ORF">OAUR00152_LOCUS32188</name>
</gene>